<dbReference type="AlphaFoldDB" id="A0A9P6EHR6"/>
<proteinExistence type="predicted"/>
<dbReference type="SUPFAM" id="SSF56235">
    <property type="entry name" value="N-terminal nucleophile aminohydrolases (Ntn hydrolases)"/>
    <property type="match status" value="1"/>
</dbReference>
<accession>A0A9P6EHR6</accession>
<gene>
    <name evidence="4" type="ORF">CPB83DRAFT_893695</name>
</gene>
<feature type="site" description="Cleavage; by autolysis" evidence="3">
    <location>
        <begin position="217"/>
        <end position="218"/>
    </location>
</feature>
<reference evidence="4" key="1">
    <citation type="submission" date="2020-11" db="EMBL/GenBank/DDBJ databases">
        <authorList>
            <consortium name="DOE Joint Genome Institute"/>
            <person name="Ahrendt S."/>
            <person name="Riley R."/>
            <person name="Andreopoulos W."/>
            <person name="Labutti K."/>
            <person name="Pangilinan J."/>
            <person name="Ruiz-Duenas F.J."/>
            <person name="Barrasa J.M."/>
            <person name="Sanchez-Garcia M."/>
            <person name="Camarero S."/>
            <person name="Miyauchi S."/>
            <person name="Serrano A."/>
            <person name="Linde D."/>
            <person name="Babiker R."/>
            <person name="Drula E."/>
            <person name="Ayuso-Fernandez I."/>
            <person name="Pacheco R."/>
            <person name="Padilla G."/>
            <person name="Ferreira P."/>
            <person name="Barriuso J."/>
            <person name="Kellner H."/>
            <person name="Castanera R."/>
            <person name="Alfaro M."/>
            <person name="Ramirez L."/>
            <person name="Pisabarro A.G."/>
            <person name="Kuo A."/>
            <person name="Tritt A."/>
            <person name="Lipzen A."/>
            <person name="He G."/>
            <person name="Yan M."/>
            <person name="Ng V."/>
            <person name="Cullen D."/>
            <person name="Martin F."/>
            <person name="Rosso M.-N."/>
            <person name="Henrissat B."/>
            <person name="Hibbett D."/>
            <person name="Martinez A.T."/>
            <person name="Grigoriev I.V."/>
        </authorList>
    </citation>
    <scope>NUCLEOTIDE SEQUENCE</scope>
    <source>
        <strain evidence="4">CBS 506.95</strain>
    </source>
</reference>
<feature type="active site" description="Nucleophile" evidence="1">
    <location>
        <position position="218"/>
    </location>
</feature>
<organism evidence="4 5">
    <name type="scientific">Crepidotus variabilis</name>
    <dbReference type="NCBI Taxonomy" id="179855"/>
    <lineage>
        <taxon>Eukaryota</taxon>
        <taxon>Fungi</taxon>
        <taxon>Dikarya</taxon>
        <taxon>Basidiomycota</taxon>
        <taxon>Agaricomycotina</taxon>
        <taxon>Agaricomycetes</taxon>
        <taxon>Agaricomycetidae</taxon>
        <taxon>Agaricales</taxon>
        <taxon>Agaricineae</taxon>
        <taxon>Crepidotaceae</taxon>
        <taxon>Crepidotus</taxon>
    </lineage>
</organism>
<dbReference type="OrthoDB" id="2262349at2759"/>
<dbReference type="EMBL" id="MU157847">
    <property type="protein sequence ID" value="KAF9529290.1"/>
    <property type="molecule type" value="Genomic_DNA"/>
</dbReference>
<dbReference type="InterPro" id="IPR000246">
    <property type="entry name" value="Peptidase_T2"/>
</dbReference>
<feature type="binding site" evidence="2">
    <location>
        <begin position="293"/>
        <end position="296"/>
    </location>
    <ligand>
        <name>substrate</name>
    </ligand>
</feature>
<feature type="binding site" evidence="2">
    <location>
        <begin position="246"/>
        <end position="249"/>
    </location>
    <ligand>
        <name>substrate</name>
    </ligand>
</feature>
<dbReference type="Proteomes" id="UP000807306">
    <property type="component" value="Unassembled WGS sequence"/>
</dbReference>
<protein>
    <submittedName>
        <fullName evidence="4">L-asparaginase</fullName>
    </submittedName>
</protein>
<evidence type="ECO:0000313" key="5">
    <source>
        <dbReference type="Proteomes" id="UP000807306"/>
    </source>
</evidence>
<dbReference type="Pfam" id="PF01112">
    <property type="entry name" value="Asparaginase_2"/>
    <property type="match status" value="2"/>
</dbReference>
<evidence type="ECO:0000256" key="3">
    <source>
        <dbReference type="PIRSR" id="PIRSR600246-3"/>
    </source>
</evidence>
<evidence type="ECO:0000256" key="2">
    <source>
        <dbReference type="PIRSR" id="PIRSR600246-2"/>
    </source>
</evidence>
<evidence type="ECO:0000313" key="4">
    <source>
        <dbReference type="EMBL" id="KAF9529290.1"/>
    </source>
</evidence>
<name>A0A9P6EHR6_9AGAR</name>
<evidence type="ECO:0000256" key="1">
    <source>
        <dbReference type="PIRSR" id="PIRSR600246-1"/>
    </source>
</evidence>
<dbReference type="GO" id="GO:0016787">
    <property type="term" value="F:hydrolase activity"/>
    <property type="evidence" value="ECO:0007669"/>
    <property type="project" value="InterPro"/>
</dbReference>
<comment type="caution">
    <text evidence="4">The sequence shown here is derived from an EMBL/GenBank/DDBJ whole genome shotgun (WGS) entry which is preliminary data.</text>
</comment>
<dbReference type="PANTHER" id="PTHR10188:SF43">
    <property type="entry name" value="ASPARAGINASE (EUROFUNG)"/>
    <property type="match status" value="1"/>
</dbReference>
<dbReference type="Gene3D" id="3.60.20.30">
    <property type="entry name" value="(Glycosyl)asparaginase"/>
    <property type="match status" value="1"/>
</dbReference>
<dbReference type="GO" id="GO:0005737">
    <property type="term" value="C:cytoplasm"/>
    <property type="evidence" value="ECO:0007669"/>
    <property type="project" value="TreeGrafter"/>
</dbReference>
<sequence length="379" mass="40022">MANISEKNLIPIDKRALSTKPFTLVVHGGAGTMSKDGSTPEQRAKYRAGLSAALLAGHLVLKDGGTAMDAAVAAVTVLEDNPLFNAGKGAVFNVAGKNELEASIMVSKPPASHPAIPDTRRGLGLTLLTQTKNPSHLARALYLNPTSVPHTFISGETAEFLGQALGEELVDPSYFYTEHRWREHRRGLGLPEEPLPQTLDATPLKSSDTPLDSYPTGTVGAVALDVHGCISSVTSTGGTTNKLVGRIGDTPLMGGGYWAEEWNVPPSKSVLKRLWRRCVGSKDTSRAVGVSGTGTGDYFIRQATAVTIVHRVQFKKESLKTAAEGTVKDLAKLGGSGGVIALDKKGNVSLPLNSSGMYRGVIKKDGIPKTAIFAEDELS</sequence>
<dbReference type="CDD" id="cd04701">
    <property type="entry name" value="Asparaginase_2"/>
    <property type="match status" value="1"/>
</dbReference>
<dbReference type="InterPro" id="IPR029055">
    <property type="entry name" value="Ntn_hydrolases_N"/>
</dbReference>
<dbReference type="PANTHER" id="PTHR10188">
    <property type="entry name" value="L-ASPARAGINASE"/>
    <property type="match status" value="1"/>
</dbReference>
<keyword evidence="5" id="KW-1185">Reference proteome</keyword>